<gene>
    <name evidence="3" type="ORF">PRCB_09060</name>
</gene>
<evidence type="ECO:0000256" key="1">
    <source>
        <dbReference type="SAM" id="SignalP"/>
    </source>
</evidence>
<dbReference type="SUPFAM" id="SSF52833">
    <property type="entry name" value="Thioredoxin-like"/>
    <property type="match status" value="1"/>
</dbReference>
<dbReference type="InterPro" id="IPR012336">
    <property type="entry name" value="Thioredoxin-like_fold"/>
</dbReference>
<dbReference type="PANTHER" id="PTHR35272:SF3">
    <property type="entry name" value="THIOL:DISULFIDE INTERCHANGE PROTEIN DSBC"/>
    <property type="match status" value="1"/>
</dbReference>
<dbReference type="STRING" id="1076549.HA45_22500"/>
<dbReference type="OrthoDB" id="9780340at2"/>
<dbReference type="CDD" id="cd03023">
    <property type="entry name" value="DsbA_Com1_like"/>
    <property type="match status" value="1"/>
</dbReference>
<name>A0A2M9WED0_9GAMM</name>
<evidence type="ECO:0000259" key="2">
    <source>
        <dbReference type="PROSITE" id="PS51352"/>
    </source>
</evidence>
<keyword evidence="1" id="KW-0732">Signal</keyword>
<feature type="chain" id="PRO_5014819156" evidence="1">
    <location>
        <begin position="24"/>
        <end position="275"/>
    </location>
</feature>
<dbReference type="Proteomes" id="UP000232062">
    <property type="component" value="Unassembled WGS sequence"/>
</dbReference>
<dbReference type="InterPro" id="IPR041205">
    <property type="entry name" value="ScsC_N"/>
</dbReference>
<keyword evidence="4" id="KW-1185">Reference proteome</keyword>
<dbReference type="Pfam" id="PF18312">
    <property type="entry name" value="ScsC_N"/>
    <property type="match status" value="1"/>
</dbReference>
<reference evidence="3 4" key="1">
    <citation type="submission" date="2017-11" db="EMBL/GenBank/DDBJ databases">
        <title>The genome sequence of Pantoea rodasii DSM 26611.</title>
        <authorList>
            <person name="Gao J."/>
            <person name="Mao X."/>
            <person name="Sun J."/>
        </authorList>
    </citation>
    <scope>NUCLEOTIDE SEQUENCE [LARGE SCALE GENOMIC DNA]</scope>
    <source>
        <strain evidence="3 4">DSM 26611</strain>
    </source>
</reference>
<dbReference type="InterPro" id="IPR036249">
    <property type="entry name" value="Thioredoxin-like_sf"/>
</dbReference>
<protein>
    <submittedName>
        <fullName evidence="3">Disulfide bond formation protein DsbA</fullName>
    </submittedName>
</protein>
<dbReference type="AlphaFoldDB" id="A0A2M9WED0"/>
<dbReference type="PROSITE" id="PS51352">
    <property type="entry name" value="THIOREDOXIN_2"/>
    <property type="match status" value="1"/>
</dbReference>
<feature type="signal peptide" evidence="1">
    <location>
        <begin position="1"/>
        <end position="23"/>
    </location>
</feature>
<accession>A0A2M9WED0</accession>
<dbReference type="PANTHER" id="PTHR35272">
    <property type="entry name" value="THIOL:DISULFIDE INTERCHANGE PROTEIN DSBC-RELATED"/>
    <property type="match status" value="1"/>
</dbReference>
<organism evidence="3 4">
    <name type="scientific">Pantoea rodasii</name>
    <dbReference type="NCBI Taxonomy" id="1076549"/>
    <lineage>
        <taxon>Bacteria</taxon>
        <taxon>Pseudomonadati</taxon>
        <taxon>Pseudomonadota</taxon>
        <taxon>Gammaproteobacteria</taxon>
        <taxon>Enterobacterales</taxon>
        <taxon>Erwiniaceae</taxon>
        <taxon>Pantoea</taxon>
    </lineage>
</organism>
<dbReference type="RefSeq" id="WP_100701390.1">
    <property type="nucleotide sequence ID" value="NZ_MLFP01000039.1"/>
</dbReference>
<proteinExistence type="predicted"/>
<evidence type="ECO:0000313" key="4">
    <source>
        <dbReference type="Proteomes" id="UP000232062"/>
    </source>
</evidence>
<dbReference type="Gene3D" id="3.40.30.10">
    <property type="entry name" value="Glutaredoxin"/>
    <property type="match status" value="1"/>
</dbReference>
<dbReference type="Pfam" id="PF13462">
    <property type="entry name" value="Thioredoxin_4"/>
    <property type="match status" value="1"/>
</dbReference>
<sequence>MRFTSIRKLTLVAGCLLPLLACGAEPPENSGAHAPAVTYTPEQKAQFGEVVRDYLLNHPEVLIEAGQRLQAQQQKKQQDEMTEAVVQNQAALLNSPASPSYGPANAKVTVVEFFDYQCIYCAQLAPVLNKVIKANPDVRFVFKEWPIFAGRWKRSLTAAETGLRVWHQKGAAAYLKYHNALYATGDNEGRLTTEDIWKAAGSAGYRDPGKAGLAELRKALEENSELAQQIGFRGTPAVVVMPSADVTAGRITVIPGYPQGNVLQNAISRAAAPRN</sequence>
<comment type="caution">
    <text evidence="3">The sequence shown here is derived from an EMBL/GenBank/DDBJ whole genome shotgun (WGS) entry which is preliminary data.</text>
</comment>
<dbReference type="InterPro" id="IPR013766">
    <property type="entry name" value="Thioredoxin_domain"/>
</dbReference>
<dbReference type="InterPro" id="IPR051470">
    <property type="entry name" value="Thiol:disulfide_interchange"/>
</dbReference>
<dbReference type="EMBL" id="PIQI01000012">
    <property type="protein sequence ID" value="PJZ05867.1"/>
    <property type="molecule type" value="Genomic_DNA"/>
</dbReference>
<feature type="domain" description="Thioredoxin" evidence="2">
    <location>
        <begin position="63"/>
        <end position="225"/>
    </location>
</feature>
<evidence type="ECO:0000313" key="3">
    <source>
        <dbReference type="EMBL" id="PJZ05867.1"/>
    </source>
</evidence>